<evidence type="ECO:0000256" key="1">
    <source>
        <dbReference type="SAM" id="MobiDB-lite"/>
    </source>
</evidence>
<gene>
    <name evidence="3" type="ORF">EX895_003866</name>
</gene>
<accession>A0A4V6ETX2</accession>
<dbReference type="EMBL" id="SRRM01000014">
    <property type="protein sequence ID" value="TKY87189.1"/>
    <property type="molecule type" value="Genomic_DNA"/>
</dbReference>
<feature type="transmembrane region" description="Helical" evidence="2">
    <location>
        <begin position="292"/>
        <end position="314"/>
    </location>
</feature>
<dbReference type="RefSeq" id="XP_029739174.1">
    <property type="nucleotide sequence ID" value="XM_029884464.1"/>
</dbReference>
<name>A0A4V6ETX2_9BASI</name>
<feature type="transmembrane region" description="Helical" evidence="2">
    <location>
        <begin position="180"/>
        <end position="203"/>
    </location>
</feature>
<keyword evidence="2" id="KW-0812">Transmembrane</keyword>
<dbReference type="Proteomes" id="UP000306050">
    <property type="component" value="Chromosome SGRAM_22"/>
</dbReference>
<evidence type="ECO:0000313" key="4">
    <source>
        <dbReference type="Proteomes" id="UP000306050"/>
    </source>
</evidence>
<evidence type="ECO:0000313" key="3">
    <source>
        <dbReference type="EMBL" id="TKY87189.1"/>
    </source>
</evidence>
<dbReference type="KEGG" id="sgra:EX895_003866"/>
<evidence type="ECO:0000256" key="2">
    <source>
        <dbReference type="SAM" id="Phobius"/>
    </source>
</evidence>
<keyword evidence="2" id="KW-0472">Membrane</keyword>
<feature type="transmembrane region" description="Helical" evidence="2">
    <location>
        <begin position="149"/>
        <end position="168"/>
    </location>
</feature>
<protein>
    <submittedName>
        <fullName evidence="3">Uncharacterized protein</fullName>
    </submittedName>
</protein>
<dbReference type="OrthoDB" id="2552843at2759"/>
<comment type="caution">
    <text evidence="3">The sequence shown here is derived from an EMBL/GenBank/DDBJ whole genome shotgun (WGS) entry which is preliminary data.</text>
</comment>
<feature type="transmembrane region" description="Helical" evidence="2">
    <location>
        <begin position="223"/>
        <end position="242"/>
    </location>
</feature>
<keyword evidence="4" id="KW-1185">Reference proteome</keyword>
<dbReference type="AlphaFoldDB" id="A0A4V6ETX2"/>
<keyword evidence="2" id="KW-1133">Transmembrane helix</keyword>
<organism evidence="3 4">
    <name type="scientific">Sporisorium graminicola</name>
    <dbReference type="NCBI Taxonomy" id="280036"/>
    <lineage>
        <taxon>Eukaryota</taxon>
        <taxon>Fungi</taxon>
        <taxon>Dikarya</taxon>
        <taxon>Basidiomycota</taxon>
        <taxon>Ustilaginomycotina</taxon>
        <taxon>Ustilaginomycetes</taxon>
        <taxon>Ustilaginales</taxon>
        <taxon>Ustilaginaceae</taxon>
        <taxon>Sporisorium</taxon>
    </lineage>
</organism>
<reference evidence="3 4" key="1">
    <citation type="submission" date="2019-05" db="EMBL/GenBank/DDBJ databases">
        <title>Sporisorium graminicola CBS 10092 draft sequencing and annotation.</title>
        <authorList>
            <person name="Solano-Gonzalez S."/>
            <person name="Caddick M.X."/>
            <person name="Darby A."/>
        </authorList>
    </citation>
    <scope>NUCLEOTIDE SEQUENCE [LARGE SCALE GENOMIC DNA]</scope>
    <source>
        <strain evidence="3 4">CBS 10092</strain>
    </source>
</reference>
<dbReference type="GeneID" id="40726761"/>
<sequence>MPSFTFSPSKAPAKFGDNNGRYTRIESGKIPSRGRSLGASRKGKYCLAVAAAAASQASYASAALSSTDDDEMDLRAASVVEPSARRRRGKAKKALTLGEVAATAGRRSVAMIMDDTASSLPSAIPSVKDDGSDGTTGTQTSAALFTSHVQGIIALIGVIVLLIIVRFAKISMDNATYVRGVLNMLTGLAAAASAHKLSMTVAVSSLASARSVSSGSSKPPSTAVTVAAMSLTGGQAFNLIFGSDQFFQIVAFIEAICSAVASYMAGSSIVASTTNFDKHGTALLELDISQAATLWGICGLWIIGLGLHAATAFAHKSTIQTVQMASNESMREIVAVMHTESVYSGKH</sequence>
<feature type="region of interest" description="Disordered" evidence="1">
    <location>
        <begin position="1"/>
        <end position="35"/>
    </location>
</feature>
<feature type="transmembrane region" description="Helical" evidence="2">
    <location>
        <begin position="249"/>
        <end position="272"/>
    </location>
</feature>
<proteinExistence type="predicted"/>